<dbReference type="HOGENOM" id="CLU_760422_0_0_7"/>
<keyword evidence="2" id="KW-1185">Reference proteome</keyword>
<protein>
    <recommendedName>
        <fullName evidence="3">Peptidase S8/S53 domain-containing protein</fullName>
    </recommendedName>
</protein>
<gene>
    <name evidence="1" type="ordered locus">Ppro_1436</name>
</gene>
<evidence type="ECO:0000313" key="2">
    <source>
        <dbReference type="Proteomes" id="UP000006732"/>
    </source>
</evidence>
<name>A1ANY2_PELPD</name>
<dbReference type="SUPFAM" id="SSF52743">
    <property type="entry name" value="Subtilisin-like"/>
    <property type="match status" value="1"/>
</dbReference>
<dbReference type="Proteomes" id="UP000006732">
    <property type="component" value="Chromosome"/>
</dbReference>
<dbReference type="EMBL" id="CP000482">
    <property type="protein sequence ID" value="ABK99052.1"/>
    <property type="molecule type" value="Genomic_DNA"/>
</dbReference>
<dbReference type="eggNOG" id="COG1404">
    <property type="taxonomic scope" value="Bacteria"/>
</dbReference>
<dbReference type="Gene3D" id="3.40.50.200">
    <property type="entry name" value="Peptidase S8/S53 domain"/>
    <property type="match status" value="1"/>
</dbReference>
<evidence type="ECO:0000313" key="1">
    <source>
        <dbReference type="EMBL" id="ABK99052.1"/>
    </source>
</evidence>
<dbReference type="KEGG" id="ppd:Ppro_1436"/>
<reference evidence="1 2" key="1">
    <citation type="submission" date="2006-10" db="EMBL/GenBank/DDBJ databases">
        <title>Complete sequence of chromosome of Pelobacter propionicus DSM 2379.</title>
        <authorList>
            <consortium name="US DOE Joint Genome Institute"/>
            <person name="Copeland A."/>
            <person name="Lucas S."/>
            <person name="Lapidus A."/>
            <person name="Barry K."/>
            <person name="Detter J.C."/>
            <person name="Glavina del Rio T."/>
            <person name="Hammon N."/>
            <person name="Israni S."/>
            <person name="Dalin E."/>
            <person name="Tice H."/>
            <person name="Pitluck S."/>
            <person name="Saunders E."/>
            <person name="Brettin T."/>
            <person name="Bruce D."/>
            <person name="Han C."/>
            <person name="Tapia R."/>
            <person name="Schmutz J."/>
            <person name="Larimer F."/>
            <person name="Land M."/>
            <person name="Hauser L."/>
            <person name="Kyrpides N."/>
            <person name="Kim E."/>
            <person name="Lovley D."/>
            <person name="Richardson P."/>
        </authorList>
    </citation>
    <scope>NUCLEOTIDE SEQUENCE [LARGE SCALE GENOMIC DNA]</scope>
    <source>
        <strain evidence="2">DSM 2379 / NBRC 103807 / OttBd1</strain>
    </source>
</reference>
<evidence type="ECO:0008006" key="3">
    <source>
        <dbReference type="Google" id="ProtNLM"/>
    </source>
</evidence>
<dbReference type="GO" id="GO:0006508">
    <property type="term" value="P:proteolysis"/>
    <property type="evidence" value="ECO:0007669"/>
    <property type="project" value="InterPro"/>
</dbReference>
<organism evidence="1 2">
    <name type="scientific">Pelobacter propionicus (strain DSM 2379 / NBRC 103807 / OttBd1)</name>
    <dbReference type="NCBI Taxonomy" id="338966"/>
    <lineage>
        <taxon>Bacteria</taxon>
        <taxon>Pseudomonadati</taxon>
        <taxon>Thermodesulfobacteriota</taxon>
        <taxon>Desulfuromonadia</taxon>
        <taxon>Desulfuromonadales</taxon>
        <taxon>Desulfuromonadaceae</taxon>
        <taxon>Pelobacter</taxon>
    </lineage>
</organism>
<dbReference type="GO" id="GO:0004252">
    <property type="term" value="F:serine-type endopeptidase activity"/>
    <property type="evidence" value="ECO:0007669"/>
    <property type="project" value="InterPro"/>
</dbReference>
<proteinExistence type="predicted"/>
<accession>A1ANY2</accession>
<sequence>MEGRERLCPQAARVPLPERGVSGKVLLLIVAVALLVVTPRFCQAGTPVRLRINTLHGIENARGAVLDAGLGPAQVSVTASSEHNGRPYLVPDALLADGLAHGATILSSSFSGWNYLYDSVGYRKLVDSGVVHVYAYEPRRTQPLQAPPPAAFVTVNRLGGESGGGIEFGVASDYMRGRGGSGTASGVTSQVAGLMACLKYRHPSWNWFDVKAALRATASNYATGYDPARHGYGSIEYHAADALVDAEKLPLFGPAAVVRRLPGGRFVFLVNAFRQKRRFSDVLFLFPSRPRPLLKELTLAEIGAMGGRHLFSSYLRRQSGVFTYRLSPGESACFVWFTQDGNGRYSRMEAYSILGPFTAPMTGG</sequence>
<dbReference type="AlphaFoldDB" id="A1ANY2"/>
<dbReference type="InterPro" id="IPR036852">
    <property type="entry name" value="Peptidase_S8/S53_dom_sf"/>
</dbReference>